<keyword evidence="2" id="KW-1185">Reference proteome</keyword>
<dbReference type="AlphaFoldDB" id="A0A1X7BVS2"/>
<evidence type="ECO:0000313" key="1">
    <source>
        <dbReference type="EMBL" id="SMC13728.1"/>
    </source>
</evidence>
<proteinExistence type="predicted"/>
<accession>A0A1X7BVS2</accession>
<reference evidence="1 2" key="1">
    <citation type="submission" date="2017-03" db="EMBL/GenBank/DDBJ databases">
        <authorList>
            <person name="Afonso C.L."/>
            <person name="Miller P.J."/>
            <person name="Scott M.A."/>
            <person name="Spackman E."/>
            <person name="Goraichik I."/>
            <person name="Dimitrov K.M."/>
            <person name="Suarez D.L."/>
            <person name="Swayne D.E."/>
        </authorList>
    </citation>
    <scope>NUCLEOTIDE SEQUENCE [LARGE SCALE GENOMIC DNA]</scope>
    <source>
        <strain evidence="1 2">CECT 7745</strain>
    </source>
</reference>
<organism evidence="1 2">
    <name type="scientific">Roseovarius aestuarii</name>
    <dbReference type="NCBI Taxonomy" id="475083"/>
    <lineage>
        <taxon>Bacteria</taxon>
        <taxon>Pseudomonadati</taxon>
        <taxon>Pseudomonadota</taxon>
        <taxon>Alphaproteobacteria</taxon>
        <taxon>Rhodobacterales</taxon>
        <taxon>Roseobacteraceae</taxon>
        <taxon>Roseovarius</taxon>
    </lineage>
</organism>
<protein>
    <submittedName>
        <fullName evidence="1">Uncharacterized protein</fullName>
    </submittedName>
</protein>
<name>A0A1X7BVS2_9RHOB</name>
<gene>
    <name evidence="1" type="ORF">ROA7745_03587</name>
</gene>
<evidence type="ECO:0000313" key="2">
    <source>
        <dbReference type="Proteomes" id="UP000193224"/>
    </source>
</evidence>
<sequence>MSKLENVTAELCDQLMIEASSGDLNCIKNTVAMLIEYSACELARHKNSEASILLLDVAKEFERTFPREKQRHQSIL</sequence>
<dbReference type="Proteomes" id="UP000193224">
    <property type="component" value="Unassembled WGS sequence"/>
</dbReference>
<dbReference type="EMBL" id="FWXB01000016">
    <property type="protein sequence ID" value="SMC13728.1"/>
    <property type="molecule type" value="Genomic_DNA"/>
</dbReference>